<dbReference type="InterPro" id="IPR058881">
    <property type="entry name" value="PglZ_2nd"/>
</dbReference>
<feature type="region of interest" description="Disordered" evidence="1">
    <location>
        <begin position="745"/>
        <end position="771"/>
    </location>
</feature>
<comment type="caution">
    <text evidence="4">The sequence shown here is derived from an EMBL/GenBank/DDBJ whole genome shotgun (WGS) entry which is preliminary data.</text>
</comment>
<protein>
    <recommendedName>
        <fullName evidence="6">PglZ domain-containing protein</fullName>
    </recommendedName>
</protein>
<dbReference type="Pfam" id="PF25861">
    <property type="entry name" value="PglZ_2nd"/>
    <property type="match status" value="1"/>
</dbReference>
<evidence type="ECO:0000259" key="2">
    <source>
        <dbReference type="Pfam" id="PF25861"/>
    </source>
</evidence>
<evidence type="ECO:0008006" key="6">
    <source>
        <dbReference type="Google" id="ProtNLM"/>
    </source>
</evidence>
<dbReference type="EMBL" id="VFML01000001">
    <property type="protein sequence ID" value="TQJ04091.1"/>
    <property type="molecule type" value="Genomic_DNA"/>
</dbReference>
<feature type="domain" description="Alkaline phosphatase-like protein PglZ C-terminal" evidence="3">
    <location>
        <begin position="787"/>
        <end position="887"/>
    </location>
</feature>
<dbReference type="Pfam" id="PF25863">
    <property type="entry name" value="PglZ_C"/>
    <property type="match status" value="1"/>
</dbReference>
<dbReference type="NCBIfam" id="NF033446">
    <property type="entry name" value="BREX_PglZ_2"/>
    <property type="match status" value="1"/>
</dbReference>
<dbReference type="OrthoDB" id="6725302at2"/>
<dbReference type="InterPro" id="IPR047992">
    <property type="entry name" value="BREX_PglZ"/>
</dbReference>
<reference evidence="4 5" key="1">
    <citation type="submission" date="2019-06" db="EMBL/GenBank/DDBJ databases">
        <title>Sequencing the genomes of 1000 actinobacteria strains.</title>
        <authorList>
            <person name="Klenk H.-P."/>
        </authorList>
    </citation>
    <scope>NUCLEOTIDE SEQUENCE [LARGE SCALE GENOMIC DNA]</scope>
    <source>
        <strain evidence="4 5">DSM 45679</strain>
    </source>
</reference>
<proteinExistence type="predicted"/>
<name>A0A542DLX5_AMYCI</name>
<gene>
    <name evidence="4" type="ORF">FB471_3872</name>
</gene>
<evidence type="ECO:0000313" key="5">
    <source>
        <dbReference type="Proteomes" id="UP000320876"/>
    </source>
</evidence>
<organism evidence="4 5">
    <name type="scientific">Amycolatopsis cihanbeyliensis</name>
    <dbReference type="NCBI Taxonomy" id="1128664"/>
    <lineage>
        <taxon>Bacteria</taxon>
        <taxon>Bacillati</taxon>
        <taxon>Actinomycetota</taxon>
        <taxon>Actinomycetes</taxon>
        <taxon>Pseudonocardiales</taxon>
        <taxon>Pseudonocardiaceae</taxon>
        <taxon>Amycolatopsis</taxon>
    </lineage>
</organism>
<feature type="domain" description="Alkaline phosphatase-like protein PglZ second" evidence="2">
    <location>
        <begin position="177"/>
        <end position="325"/>
    </location>
</feature>
<dbReference type="InterPro" id="IPR058882">
    <property type="entry name" value="PglZ_C"/>
</dbReference>
<keyword evidence="5" id="KW-1185">Reference proteome</keyword>
<dbReference type="Proteomes" id="UP000320876">
    <property type="component" value="Unassembled WGS sequence"/>
</dbReference>
<evidence type="ECO:0000313" key="4">
    <source>
        <dbReference type="EMBL" id="TQJ04091.1"/>
    </source>
</evidence>
<accession>A0A542DLX5</accession>
<feature type="compositionally biased region" description="Basic and acidic residues" evidence="1">
    <location>
        <begin position="755"/>
        <end position="768"/>
    </location>
</feature>
<dbReference type="RefSeq" id="WP_141999817.1">
    <property type="nucleotide sequence ID" value="NZ_VFML01000001.1"/>
</dbReference>
<dbReference type="AlphaFoldDB" id="A0A542DLX5"/>
<evidence type="ECO:0000256" key="1">
    <source>
        <dbReference type="SAM" id="MobiDB-lite"/>
    </source>
</evidence>
<evidence type="ECO:0000259" key="3">
    <source>
        <dbReference type="Pfam" id="PF25863"/>
    </source>
</evidence>
<sequence>MSTPAPAVSKRVLETLLQEYLPDAAGRRLVLVHGSYEPGAPTRFSVSVDEQRCAVQVSDQAGVLGIAAAWLDHQGSTGEGDVLVVTTQVDDEELDWDLRGHAVRQRKLSVDPAEVVRARFGANRLDPRIWEARWLVSALLAAEPTQGWAQAGRVLTYDAALRALTGQRLGLDAAGLDVDQLLAWTRGGGGPLRFAELPNAERAGITRWLTETIGQAVEPLLALVAAGRGANTMALGVLGSALDDPSITPDTAVAVGGLFPGIRADAVREFATAVAGTLARWLASARHGTAGGGLHAADDVLRVLDRADELAGQAGLQQALRGSPLLPSALRARQRDLAAALPDPAAAERALVELERHLLAEVYAQQRQAARMAVRIARWLGTPEPEVRSVAAGLRQQVTEWGWADWAREVVWAGDDSADPQVADAYRRLCERAIQRRDRLDQRFAERLAPWAERAATQAPQDCLLIEDVLDRVAVPLARSKVPLVVVLPGMNAAVAAELGQELAQWQHWVEAGPEPGARLAAAAAVPSTGGTGLAALLSGTLGNEDTAQAGFAAFWKRHRKQAKLFTSAEIGGGAGHRLDGEVLTALAEDKVVGLVLDTIDDTLGRGRPGSGAGWRIGDIRFLGELLAQASSYGRPVLLATDHGHVLDRGTPGVEIDGEHGARWRTGAAGEGELELTGPRVGDGGGRVTVPWRTGIHYGRARAGYHGGANPAELAAPVLVLLPSRELLPSGWSALSPESVPPAWWRGTSSGRPEAAPEPRKPARDRGKATAQQGAALFEVHEPAAPAPSSLGERVVASKVYEAQKVFVRKAPAAKVVAAVLDRIVEAGGTLSVTAVVAAAGTAARNPDGFLATLQRLLNVEGYPVIEPIDAGRNVKVQVELLREQFEVDGT</sequence>